<protein>
    <recommendedName>
        <fullName evidence="3">PEHE domain-containing protein</fullName>
    </recommendedName>
</protein>
<dbReference type="AlphaFoldDB" id="A0A2J7Q6K4"/>
<gene>
    <name evidence="4" type="ORF">B7P43_G16040</name>
</gene>
<dbReference type="PROSITE" id="PS52052">
    <property type="entry name" value="PEHE"/>
    <property type="match status" value="1"/>
</dbReference>
<feature type="region of interest" description="Disordered" evidence="2">
    <location>
        <begin position="316"/>
        <end position="347"/>
    </location>
</feature>
<feature type="region of interest" description="Disordered" evidence="2">
    <location>
        <begin position="163"/>
        <end position="182"/>
    </location>
</feature>
<dbReference type="Pfam" id="PF15275">
    <property type="entry name" value="PEHE"/>
    <property type="match status" value="1"/>
</dbReference>
<feature type="domain" description="PEHE" evidence="3">
    <location>
        <begin position="260"/>
        <end position="385"/>
    </location>
</feature>
<sequence>MVAAIHDHISCAKPVQVDPFNAQDSKAGILSYSCEFDHMYASLTEGTTVQKDGAEVKHLKELLLLHLDLIQQQSEQLVTKDKQLSALRQENETLRQRLERMDRRVTLQKHREISEVFVPTSVPLETIDSSIHNINIGNNCENFPITDNQNIITPRSSWEIAKRRRRGDLENSGSASGSGIRRKRLASWTSSINSDVLSHDGRNSLTKETTGEHKRMQKKLRTKGSTTKKDAVLTTNTLYYTPIGESELPWGTEETKLNGHVEVPSWRLKVYTSCYTMEGTENLDDEVFNKRHQRLEIDERRRKRWDVQRIREQRQVEKLKQREMASTRRGSGGSNSRHSDGEEPLSSLWPQLDDAEYLEITESVPVAAFGLPITKFIASEFSLPWLTSARCKTPSHTSSRRRAESKR</sequence>
<dbReference type="SMART" id="SM01300">
    <property type="entry name" value="PEHE"/>
    <property type="match status" value="1"/>
</dbReference>
<feature type="compositionally biased region" description="Basic and acidic residues" evidence="2">
    <location>
        <begin position="316"/>
        <end position="326"/>
    </location>
</feature>
<dbReference type="GO" id="GO:0003682">
    <property type="term" value="F:chromatin binding"/>
    <property type="evidence" value="ECO:0007669"/>
    <property type="project" value="TreeGrafter"/>
</dbReference>
<evidence type="ECO:0000313" key="4">
    <source>
        <dbReference type="EMBL" id="PNF24206.1"/>
    </source>
</evidence>
<dbReference type="Gene3D" id="6.10.250.2000">
    <property type="match status" value="1"/>
</dbReference>
<dbReference type="Proteomes" id="UP000235965">
    <property type="component" value="Unassembled WGS sequence"/>
</dbReference>
<name>A0A2J7Q6K4_9NEOP</name>
<feature type="region of interest" description="Disordered" evidence="2">
    <location>
        <begin position="197"/>
        <end position="228"/>
    </location>
</feature>
<keyword evidence="1" id="KW-0175">Coiled coil</keyword>
<feature type="coiled-coil region" evidence="1">
    <location>
        <begin position="70"/>
        <end position="104"/>
    </location>
</feature>
<dbReference type="OrthoDB" id="6022555at2759"/>
<reference evidence="4 5" key="1">
    <citation type="submission" date="2017-12" db="EMBL/GenBank/DDBJ databases">
        <title>Hemimetabolous genomes reveal molecular basis of termite eusociality.</title>
        <authorList>
            <person name="Harrison M.C."/>
            <person name="Jongepier E."/>
            <person name="Robertson H.M."/>
            <person name="Arning N."/>
            <person name="Bitard-Feildel T."/>
            <person name="Chao H."/>
            <person name="Childers C.P."/>
            <person name="Dinh H."/>
            <person name="Doddapaneni H."/>
            <person name="Dugan S."/>
            <person name="Gowin J."/>
            <person name="Greiner C."/>
            <person name="Han Y."/>
            <person name="Hu H."/>
            <person name="Hughes D.S.T."/>
            <person name="Huylmans A.-K."/>
            <person name="Kemena C."/>
            <person name="Kremer L.P.M."/>
            <person name="Lee S.L."/>
            <person name="Lopez-Ezquerra A."/>
            <person name="Mallet L."/>
            <person name="Monroy-Kuhn J.M."/>
            <person name="Moser A."/>
            <person name="Murali S.C."/>
            <person name="Muzny D.M."/>
            <person name="Otani S."/>
            <person name="Piulachs M.-D."/>
            <person name="Poelchau M."/>
            <person name="Qu J."/>
            <person name="Schaub F."/>
            <person name="Wada-Katsumata A."/>
            <person name="Worley K.C."/>
            <person name="Xie Q."/>
            <person name="Ylla G."/>
            <person name="Poulsen M."/>
            <person name="Gibbs R.A."/>
            <person name="Schal C."/>
            <person name="Richards S."/>
            <person name="Belles X."/>
            <person name="Korb J."/>
            <person name="Bornberg-Bauer E."/>
        </authorList>
    </citation>
    <scope>NUCLEOTIDE SEQUENCE [LARGE SCALE GENOMIC DNA]</scope>
    <source>
        <tissue evidence="4">Whole body</tissue>
    </source>
</reference>
<dbReference type="InParanoid" id="A0A2J7Q6K4"/>
<comment type="caution">
    <text evidence="4">The sequence shown here is derived from an EMBL/GenBank/DDBJ whole genome shotgun (WGS) entry which is preliminary data.</text>
</comment>
<proteinExistence type="predicted"/>
<dbReference type="InterPro" id="IPR029332">
    <property type="entry name" value="PEHE_dom"/>
</dbReference>
<dbReference type="Gene3D" id="1.20.5.170">
    <property type="match status" value="1"/>
</dbReference>
<organism evidence="4 5">
    <name type="scientific">Cryptotermes secundus</name>
    <dbReference type="NCBI Taxonomy" id="105785"/>
    <lineage>
        <taxon>Eukaryota</taxon>
        <taxon>Metazoa</taxon>
        <taxon>Ecdysozoa</taxon>
        <taxon>Arthropoda</taxon>
        <taxon>Hexapoda</taxon>
        <taxon>Insecta</taxon>
        <taxon>Pterygota</taxon>
        <taxon>Neoptera</taxon>
        <taxon>Polyneoptera</taxon>
        <taxon>Dictyoptera</taxon>
        <taxon>Blattodea</taxon>
        <taxon>Blattoidea</taxon>
        <taxon>Termitoidae</taxon>
        <taxon>Kalotermitidae</taxon>
        <taxon>Cryptotermitinae</taxon>
        <taxon>Cryptotermes</taxon>
    </lineage>
</organism>
<evidence type="ECO:0000313" key="5">
    <source>
        <dbReference type="Proteomes" id="UP000235965"/>
    </source>
</evidence>
<dbReference type="PANTHER" id="PTHR21656">
    <property type="entry name" value="MALE-SPECIFIC LETHAL-1 PROTEIN"/>
    <property type="match status" value="1"/>
</dbReference>
<evidence type="ECO:0000259" key="3">
    <source>
        <dbReference type="PROSITE" id="PS52052"/>
    </source>
</evidence>
<dbReference type="GO" id="GO:0072487">
    <property type="term" value="C:MSL complex"/>
    <property type="evidence" value="ECO:0007669"/>
    <property type="project" value="InterPro"/>
</dbReference>
<accession>A0A2J7Q6K4</accession>
<evidence type="ECO:0000256" key="1">
    <source>
        <dbReference type="SAM" id="Coils"/>
    </source>
</evidence>
<keyword evidence="5" id="KW-1185">Reference proteome</keyword>
<dbReference type="STRING" id="105785.A0A2J7Q6K4"/>
<evidence type="ECO:0000256" key="2">
    <source>
        <dbReference type="SAM" id="MobiDB-lite"/>
    </source>
</evidence>
<dbReference type="PANTHER" id="PTHR21656:SF2">
    <property type="entry name" value="MALE-SPECIFIC LETHAL 1 HOMOLOG"/>
    <property type="match status" value="1"/>
</dbReference>
<dbReference type="EMBL" id="NEVH01017468">
    <property type="protein sequence ID" value="PNF24206.1"/>
    <property type="molecule type" value="Genomic_DNA"/>
</dbReference>
<dbReference type="InterPro" id="IPR026711">
    <property type="entry name" value="Msl-1"/>
</dbReference>